<organism evidence="2 3">
    <name type="scientific">Pilimelia anulata</name>
    <dbReference type="NCBI Taxonomy" id="53371"/>
    <lineage>
        <taxon>Bacteria</taxon>
        <taxon>Bacillati</taxon>
        <taxon>Actinomycetota</taxon>
        <taxon>Actinomycetes</taxon>
        <taxon>Micromonosporales</taxon>
        <taxon>Micromonosporaceae</taxon>
        <taxon>Pilimelia</taxon>
    </lineage>
</organism>
<dbReference type="EMBL" id="BMQB01000012">
    <property type="protein sequence ID" value="GGK08807.1"/>
    <property type="molecule type" value="Genomic_DNA"/>
</dbReference>
<feature type="chain" id="PRO_5038744901" evidence="1">
    <location>
        <begin position="23"/>
        <end position="325"/>
    </location>
</feature>
<reference evidence="2" key="1">
    <citation type="journal article" date="2014" name="Int. J. Syst. Evol. Microbiol.">
        <title>Complete genome sequence of Corynebacterium casei LMG S-19264T (=DSM 44701T), isolated from a smear-ripened cheese.</title>
        <authorList>
            <consortium name="US DOE Joint Genome Institute (JGI-PGF)"/>
            <person name="Walter F."/>
            <person name="Albersmeier A."/>
            <person name="Kalinowski J."/>
            <person name="Ruckert C."/>
        </authorList>
    </citation>
    <scope>NUCLEOTIDE SEQUENCE</scope>
    <source>
        <strain evidence="2">JCM 3090</strain>
    </source>
</reference>
<keyword evidence="3" id="KW-1185">Reference proteome</keyword>
<accession>A0A8J3BB93</accession>
<dbReference type="Proteomes" id="UP000649739">
    <property type="component" value="Unassembled WGS sequence"/>
</dbReference>
<dbReference type="AlphaFoldDB" id="A0A8J3BB93"/>
<proteinExistence type="predicted"/>
<sequence>MRRVWPLAALLLTAGVAWPTLAAAGDGAPEFVYDVTRRAALRDIPGTAITFPARAGRAARLVAADLSTRPVTALAAGDNVGNTFAVSCAGPKLDRSAEQGAYWATNLVPPGEKGVEPDLRWLFVAPADGEFTCRLRISSYSTIITGDRRVTMRIPAGARLTRLAAPEASRWTLPAADATRVAGGESARVLRAVYPLPDGDAAVRVGQDAALSTCKANSSIPGCAGGSADVDGSVVDTSIEVRPRAADGADCGADLAPPEHRISTAKHHLSATNTVDLPRERLRGCTSVEVALLVKHLSGNPVLIHAGTSAGNAATRGFATLLPTD</sequence>
<reference evidence="2" key="2">
    <citation type="submission" date="2020-09" db="EMBL/GenBank/DDBJ databases">
        <authorList>
            <person name="Sun Q."/>
            <person name="Ohkuma M."/>
        </authorList>
    </citation>
    <scope>NUCLEOTIDE SEQUENCE</scope>
    <source>
        <strain evidence="2">JCM 3090</strain>
    </source>
</reference>
<feature type="signal peptide" evidence="1">
    <location>
        <begin position="1"/>
        <end position="22"/>
    </location>
</feature>
<gene>
    <name evidence="2" type="ORF">GCM10010123_43340</name>
</gene>
<protein>
    <submittedName>
        <fullName evidence="2">Uncharacterized protein</fullName>
    </submittedName>
</protein>
<name>A0A8J3BB93_9ACTN</name>
<keyword evidence="1" id="KW-0732">Signal</keyword>
<evidence type="ECO:0000313" key="2">
    <source>
        <dbReference type="EMBL" id="GGK08807.1"/>
    </source>
</evidence>
<comment type="caution">
    <text evidence="2">The sequence shown here is derived from an EMBL/GenBank/DDBJ whole genome shotgun (WGS) entry which is preliminary data.</text>
</comment>
<evidence type="ECO:0000256" key="1">
    <source>
        <dbReference type="SAM" id="SignalP"/>
    </source>
</evidence>
<evidence type="ECO:0000313" key="3">
    <source>
        <dbReference type="Proteomes" id="UP000649739"/>
    </source>
</evidence>